<evidence type="ECO:0000313" key="1">
    <source>
        <dbReference type="EMBL" id="SVE43102.1"/>
    </source>
</evidence>
<name>A0A383DF38_9ZZZZ</name>
<proteinExistence type="predicted"/>
<feature type="non-terminal residue" evidence="1">
    <location>
        <position position="1"/>
    </location>
</feature>
<accession>A0A383DF38</accession>
<dbReference type="AlphaFoldDB" id="A0A383DF38"/>
<feature type="non-terminal residue" evidence="1">
    <location>
        <position position="63"/>
    </location>
</feature>
<organism evidence="1">
    <name type="scientific">marine metagenome</name>
    <dbReference type="NCBI Taxonomy" id="408172"/>
    <lineage>
        <taxon>unclassified sequences</taxon>
        <taxon>metagenomes</taxon>
        <taxon>ecological metagenomes</taxon>
    </lineage>
</organism>
<reference evidence="1" key="1">
    <citation type="submission" date="2018-05" db="EMBL/GenBank/DDBJ databases">
        <authorList>
            <person name="Lanie J.A."/>
            <person name="Ng W.-L."/>
            <person name="Kazmierczak K.M."/>
            <person name="Andrzejewski T.M."/>
            <person name="Davidsen T.M."/>
            <person name="Wayne K.J."/>
            <person name="Tettelin H."/>
            <person name="Glass J.I."/>
            <person name="Rusch D."/>
            <person name="Podicherti R."/>
            <person name="Tsui H.-C.T."/>
            <person name="Winkler M.E."/>
        </authorList>
    </citation>
    <scope>NUCLEOTIDE SEQUENCE</scope>
</reference>
<gene>
    <name evidence="1" type="ORF">METZ01_LOCUS495956</name>
</gene>
<sequence length="63" mass="7844">ISKKYIREKFQKVEQRFYLPREYEDCQKRSLKLKMKIMKQKRVSSKPNNQLKKILYQPIIKLN</sequence>
<protein>
    <submittedName>
        <fullName evidence="1">Uncharacterized protein</fullName>
    </submittedName>
</protein>
<dbReference type="EMBL" id="UINC01216810">
    <property type="protein sequence ID" value="SVE43102.1"/>
    <property type="molecule type" value="Genomic_DNA"/>
</dbReference>